<gene>
    <name evidence="19" type="primary">murB</name>
    <name evidence="21" type="ordered locus">Lbys_3111</name>
</gene>
<dbReference type="InterPro" id="IPR011601">
    <property type="entry name" value="MurB_C"/>
</dbReference>
<dbReference type="SUPFAM" id="SSF56176">
    <property type="entry name" value="FAD-binding/transporter-associated domain-like"/>
    <property type="match status" value="1"/>
</dbReference>
<evidence type="ECO:0000256" key="9">
    <source>
        <dbReference type="ARBA" id="ARBA00022630"/>
    </source>
</evidence>
<accession>E4RUN6</accession>
<dbReference type="Pfam" id="PF02873">
    <property type="entry name" value="MurB_C"/>
    <property type="match status" value="1"/>
</dbReference>
<dbReference type="InterPro" id="IPR036318">
    <property type="entry name" value="FAD-bd_PCMH-like_sf"/>
</dbReference>
<organism evidence="21 22">
    <name type="scientific">Leadbetterella byssophila (strain DSM 17132 / JCM 16389 / KACC 11308 / NBRC 106382 / 4M15)</name>
    <dbReference type="NCBI Taxonomy" id="649349"/>
    <lineage>
        <taxon>Bacteria</taxon>
        <taxon>Pseudomonadati</taxon>
        <taxon>Bacteroidota</taxon>
        <taxon>Cytophagia</taxon>
        <taxon>Cytophagales</taxon>
        <taxon>Leadbetterellaceae</taxon>
        <taxon>Leadbetterella</taxon>
    </lineage>
</organism>
<dbReference type="Pfam" id="PF01565">
    <property type="entry name" value="FAD_binding_4"/>
    <property type="match status" value="1"/>
</dbReference>
<dbReference type="Gene3D" id="3.30.465.10">
    <property type="match status" value="1"/>
</dbReference>
<evidence type="ECO:0000256" key="5">
    <source>
        <dbReference type="ARBA" id="ARBA00012518"/>
    </source>
</evidence>
<dbReference type="GO" id="GO:0071949">
    <property type="term" value="F:FAD binding"/>
    <property type="evidence" value="ECO:0007669"/>
    <property type="project" value="InterPro"/>
</dbReference>
<dbReference type="Proteomes" id="UP000007435">
    <property type="component" value="Chromosome"/>
</dbReference>
<dbReference type="GO" id="GO:0008762">
    <property type="term" value="F:UDP-N-acetylmuramate dehydrogenase activity"/>
    <property type="evidence" value="ECO:0007669"/>
    <property type="project" value="UniProtKB-UniRule"/>
</dbReference>
<dbReference type="GO" id="GO:0005829">
    <property type="term" value="C:cytosol"/>
    <property type="evidence" value="ECO:0007669"/>
    <property type="project" value="TreeGrafter"/>
</dbReference>
<reference evidence="21 22" key="2">
    <citation type="journal article" date="2011" name="Stand. Genomic Sci.">
        <title>Complete genome sequence of Leadbetterella byssophila type strain (4M15).</title>
        <authorList>
            <person name="Abt B."/>
            <person name="Teshima H."/>
            <person name="Lucas S."/>
            <person name="Lapidus A."/>
            <person name="Del Rio T.G."/>
            <person name="Nolan M."/>
            <person name="Tice H."/>
            <person name="Cheng J.F."/>
            <person name="Pitluck S."/>
            <person name="Liolios K."/>
            <person name="Pagani I."/>
            <person name="Ivanova N."/>
            <person name="Mavromatis K."/>
            <person name="Pati A."/>
            <person name="Tapia R."/>
            <person name="Han C."/>
            <person name="Goodwin L."/>
            <person name="Chen A."/>
            <person name="Palaniappan K."/>
            <person name="Land M."/>
            <person name="Hauser L."/>
            <person name="Chang Y.J."/>
            <person name="Jeffries C.D."/>
            <person name="Rohde M."/>
            <person name="Goker M."/>
            <person name="Tindall B.J."/>
            <person name="Detter J.C."/>
            <person name="Woyke T."/>
            <person name="Bristow J."/>
            <person name="Eisen J.A."/>
            <person name="Markowitz V."/>
            <person name="Hugenholtz P."/>
            <person name="Klenk H.P."/>
            <person name="Kyrpides N.C."/>
        </authorList>
    </citation>
    <scope>NUCLEOTIDE SEQUENCE [LARGE SCALE GENOMIC DNA]</scope>
    <source>
        <strain evidence="22">DSM 17132 / JCM 16389 / KACC 11308 / NBRC 106382 / 4M15</strain>
    </source>
</reference>
<dbReference type="InterPro" id="IPR003170">
    <property type="entry name" value="MurB"/>
</dbReference>
<dbReference type="HOGENOM" id="CLU_035304_0_0_10"/>
<evidence type="ECO:0000256" key="12">
    <source>
        <dbReference type="ARBA" id="ARBA00022960"/>
    </source>
</evidence>
<comment type="function">
    <text evidence="2 19">Cell wall formation.</text>
</comment>
<comment type="cofactor">
    <cofactor evidence="1 19">
        <name>FAD</name>
        <dbReference type="ChEBI" id="CHEBI:57692"/>
    </cofactor>
</comment>
<dbReference type="GO" id="GO:0051301">
    <property type="term" value="P:cell division"/>
    <property type="evidence" value="ECO:0007669"/>
    <property type="project" value="UniProtKB-KW"/>
</dbReference>
<name>E4RUN6_LEAB4</name>
<evidence type="ECO:0000256" key="3">
    <source>
        <dbReference type="ARBA" id="ARBA00004496"/>
    </source>
</evidence>
<dbReference type="Gene3D" id="3.30.43.10">
    <property type="entry name" value="Uridine Diphospho-n-acetylenolpyruvylglucosamine Reductase, domain 2"/>
    <property type="match status" value="1"/>
</dbReference>
<evidence type="ECO:0000256" key="8">
    <source>
        <dbReference type="ARBA" id="ARBA00022618"/>
    </source>
</evidence>
<evidence type="ECO:0000256" key="1">
    <source>
        <dbReference type="ARBA" id="ARBA00001974"/>
    </source>
</evidence>
<feature type="active site" evidence="19">
    <location>
        <position position="333"/>
    </location>
</feature>
<dbReference type="KEGG" id="lby:Lbys_3111"/>
<evidence type="ECO:0000256" key="7">
    <source>
        <dbReference type="ARBA" id="ARBA00022490"/>
    </source>
</evidence>
<evidence type="ECO:0000256" key="2">
    <source>
        <dbReference type="ARBA" id="ARBA00003921"/>
    </source>
</evidence>
<evidence type="ECO:0000256" key="19">
    <source>
        <dbReference type="HAMAP-Rule" id="MF_00037"/>
    </source>
</evidence>
<dbReference type="GO" id="GO:0071555">
    <property type="term" value="P:cell wall organization"/>
    <property type="evidence" value="ECO:0007669"/>
    <property type="project" value="UniProtKB-KW"/>
</dbReference>
<keyword evidence="15 19" id="KW-0131">Cell cycle</keyword>
<evidence type="ECO:0000256" key="17">
    <source>
        <dbReference type="ARBA" id="ARBA00031026"/>
    </source>
</evidence>
<keyword evidence="8 19" id="KW-0132">Cell division</keyword>
<dbReference type="EMBL" id="CP002305">
    <property type="protein sequence ID" value="ADQ18772.1"/>
    <property type="molecule type" value="Genomic_DNA"/>
</dbReference>
<feature type="active site" evidence="19">
    <location>
        <position position="163"/>
    </location>
</feature>
<dbReference type="AlphaFoldDB" id="E4RUN6"/>
<dbReference type="NCBIfam" id="TIGR00179">
    <property type="entry name" value="murB"/>
    <property type="match status" value="1"/>
</dbReference>
<evidence type="ECO:0000256" key="10">
    <source>
        <dbReference type="ARBA" id="ARBA00022827"/>
    </source>
</evidence>
<keyword evidence="9 19" id="KW-0285">Flavoprotein</keyword>
<dbReference type="InterPro" id="IPR016166">
    <property type="entry name" value="FAD-bd_PCMH"/>
</dbReference>
<proteinExistence type="inferred from homology"/>
<dbReference type="InterPro" id="IPR006094">
    <property type="entry name" value="Oxid_FAD_bind_N"/>
</dbReference>
<keyword evidence="12 19" id="KW-0133">Cell shape</keyword>
<keyword evidence="7 19" id="KW-0963">Cytoplasm</keyword>
<evidence type="ECO:0000256" key="6">
    <source>
        <dbReference type="ARBA" id="ARBA00015188"/>
    </source>
</evidence>
<comment type="catalytic activity">
    <reaction evidence="18 19">
        <text>UDP-N-acetyl-alpha-D-muramate + NADP(+) = UDP-N-acetyl-3-O-(1-carboxyvinyl)-alpha-D-glucosamine + NADPH + H(+)</text>
        <dbReference type="Rhea" id="RHEA:12248"/>
        <dbReference type="ChEBI" id="CHEBI:15378"/>
        <dbReference type="ChEBI" id="CHEBI:57783"/>
        <dbReference type="ChEBI" id="CHEBI:58349"/>
        <dbReference type="ChEBI" id="CHEBI:68483"/>
        <dbReference type="ChEBI" id="CHEBI:70757"/>
        <dbReference type="EC" id="1.3.1.98"/>
    </reaction>
</comment>
<comment type="similarity">
    <text evidence="19">Belongs to the MurB family.</text>
</comment>
<evidence type="ECO:0000256" key="13">
    <source>
        <dbReference type="ARBA" id="ARBA00022984"/>
    </source>
</evidence>
<feature type="domain" description="FAD-binding PCMH-type" evidence="20">
    <location>
        <begin position="16"/>
        <end position="187"/>
    </location>
</feature>
<evidence type="ECO:0000256" key="15">
    <source>
        <dbReference type="ARBA" id="ARBA00023306"/>
    </source>
</evidence>
<dbReference type="GO" id="GO:0009252">
    <property type="term" value="P:peptidoglycan biosynthetic process"/>
    <property type="evidence" value="ECO:0007669"/>
    <property type="project" value="UniProtKB-UniRule"/>
</dbReference>
<dbReference type="PANTHER" id="PTHR21071">
    <property type="entry name" value="UDP-N-ACETYLENOLPYRUVOYLGLUCOSAMINE REDUCTASE"/>
    <property type="match status" value="1"/>
</dbReference>
<evidence type="ECO:0000313" key="21">
    <source>
        <dbReference type="EMBL" id="ADQ18772.1"/>
    </source>
</evidence>
<dbReference type="EC" id="1.3.1.98" evidence="5 19"/>
<keyword evidence="16 19" id="KW-0961">Cell wall biogenesis/degradation</keyword>
<dbReference type="RefSeq" id="WP_013409801.1">
    <property type="nucleotide sequence ID" value="NC_014655.1"/>
</dbReference>
<dbReference type="HAMAP" id="MF_00037">
    <property type="entry name" value="MurB"/>
    <property type="match status" value="1"/>
</dbReference>
<comment type="pathway">
    <text evidence="4 19">Cell wall biogenesis; peptidoglycan biosynthesis.</text>
</comment>
<keyword evidence="22" id="KW-1185">Reference proteome</keyword>
<keyword evidence="10 19" id="KW-0274">FAD</keyword>
<keyword evidence="14 19" id="KW-0560">Oxidoreductase</keyword>
<dbReference type="InterPro" id="IPR016169">
    <property type="entry name" value="FAD-bd_PCMH_sub2"/>
</dbReference>
<comment type="subcellular location">
    <subcellularLocation>
        <location evidence="3 19">Cytoplasm</location>
    </subcellularLocation>
</comment>
<reference key="1">
    <citation type="submission" date="2010-11" db="EMBL/GenBank/DDBJ databases">
        <title>The complete genome of Leadbetterella byssophila DSM 17132.</title>
        <authorList>
            <consortium name="US DOE Joint Genome Institute (JGI-PGF)"/>
            <person name="Lucas S."/>
            <person name="Copeland A."/>
            <person name="Lapidus A."/>
            <person name="Glavina del Rio T."/>
            <person name="Dalin E."/>
            <person name="Tice H."/>
            <person name="Bruce D."/>
            <person name="Goodwin L."/>
            <person name="Pitluck S."/>
            <person name="Kyrpides N."/>
            <person name="Mavromatis K."/>
            <person name="Ivanova N."/>
            <person name="Teshima H."/>
            <person name="Brettin T."/>
            <person name="Detter J.C."/>
            <person name="Han C."/>
            <person name="Tapia R."/>
            <person name="Land M."/>
            <person name="Hauser L."/>
            <person name="Markowitz V."/>
            <person name="Cheng J.-F."/>
            <person name="Hugenholtz P."/>
            <person name="Woyke T."/>
            <person name="Wu D."/>
            <person name="Tindall B."/>
            <person name="Pomrenke H.G."/>
            <person name="Brambilla E."/>
            <person name="Klenk H.-P."/>
            <person name="Eisen J.A."/>
        </authorList>
    </citation>
    <scope>NUCLEOTIDE SEQUENCE [LARGE SCALE GENOMIC DNA]</scope>
    <source>
        <strain>DSM 17132</strain>
    </source>
</reference>
<dbReference type="STRING" id="649349.Lbys_3111"/>
<dbReference type="NCBIfam" id="NF010478">
    <property type="entry name" value="PRK13903.1"/>
    <property type="match status" value="1"/>
</dbReference>
<dbReference type="NCBIfam" id="NF000755">
    <property type="entry name" value="PRK00046.1"/>
    <property type="match status" value="1"/>
</dbReference>
<evidence type="ECO:0000256" key="18">
    <source>
        <dbReference type="ARBA" id="ARBA00048914"/>
    </source>
</evidence>
<evidence type="ECO:0000256" key="11">
    <source>
        <dbReference type="ARBA" id="ARBA00022857"/>
    </source>
</evidence>
<dbReference type="InterPro" id="IPR036635">
    <property type="entry name" value="MurB_C_sf"/>
</dbReference>
<evidence type="ECO:0000259" key="20">
    <source>
        <dbReference type="PROSITE" id="PS51387"/>
    </source>
</evidence>
<evidence type="ECO:0000256" key="14">
    <source>
        <dbReference type="ARBA" id="ARBA00023002"/>
    </source>
</evidence>
<dbReference type="InterPro" id="IPR016167">
    <property type="entry name" value="FAD-bd_PCMH_sub1"/>
</dbReference>
<dbReference type="GO" id="GO:0008360">
    <property type="term" value="P:regulation of cell shape"/>
    <property type="evidence" value="ECO:0007669"/>
    <property type="project" value="UniProtKB-KW"/>
</dbReference>
<dbReference type="eggNOG" id="COG0812">
    <property type="taxonomic scope" value="Bacteria"/>
</dbReference>
<keyword evidence="13 19" id="KW-0573">Peptidoglycan synthesis</keyword>
<dbReference type="PROSITE" id="PS51387">
    <property type="entry name" value="FAD_PCMH"/>
    <property type="match status" value="1"/>
</dbReference>
<feature type="active site" description="Proton donor" evidence="19">
    <location>
        <position position="237"/>
    </location>
</feature>
<evidence type="ECO:0000256" key="16">
    <source>
        <dbReference type="ARBA" id="ARBA00023316"/>
    </source>
</evidence>
<dbReference type="Gene3D" id="3.90.78.10">
    <property type="entry name" value="UDP-N-acetylenolpyruvoylglucosamine reductase, C-terminal domain"/>
    <property type="match status" value="1"/>
</dbReference>
<evidence type="ECO:0000313" key="22">
    <source>
        <dbReference type="Proteomes" id="UP000007435"/>
    </source>
</evidence>
<keyword evidence="11 19" id="KW-0521">NADP</keyword>
<protein>
    <recommendedName>
        <fullName evidence="6 19">UDP-N-acetylenolpyruvoylglucosamine reductase</fullName>
        <ecNumber evidence="5 19">1.3.1.98</ecNumber>
    </recommendedName>
    <alternativeName>
        <fullName evidence="17 19">UDP-N-acetylmuramate dehydrogenase</fullName>
    </alternativeName>
</protein>
<dbReference type="SUPFAM" id="SSF56194">
    <property type="entry name" value="Uridine diphospho-N-Acetylenolpyruvylglucosamine reductase, MurB, C-terminal domain"/>
    <property type="match status" value="1"/>
</dbReference>
<evidence type="ECO:0000256" key="4">
    <source>
        <dbReference type="ARBA" id="ARBA00004752"/>
    </source>
</evidence>
<dbReference type="UniPathway" id="UPA00219"/>
<sequence>MINIKENISLKGYNTFGFDAKARYFCEVQNLEELKEAISSPLAQTLLILGGGSNVLLLEDFPGLVIRMNIKGIKVVEETEDTVVVHAGAGEIWHDLVLFTIENGWGGLENMSLIPGTVGAAPMQNIGAYGAEVKDTFIKLEALRKQDLQVVTFDNAQCKFGYRESFFKQEGKDQYVILGVSFKLKKNPSVNTSYGAIKDTLNEWGISAPTVKDVSNAVIHIRRSKLPDPAQIGNSGSFFKNPEIPIIQFEELQKTYPNLPSYPINPETVKVPAGWLIEQAGWKGKKTGHVGVHDKQALVLVHFGGGKGKEIANLASEIQASVYEKFGIKINPEVNFIPNFT</sequence>
<dbReference type="PANTHER" id="PTHR21071:SF4">
    <property type="entry name" value="UDP-N-ACETYLENOLPYRUVOYLGLUCOSAMINE REDUCTASE"/>
    <property type="match status" value="1"/>
</dbReference>